<dbReference type="PANTHER" id="PTHR11119">
    <property type="entry name" value="XANTHINE-URACIL / VITAMIN C PERMEASE FAMILY MEMBER"/>
    <property type="match status" value="1"/>
</dbReference>
<keyword evidence="5" id="KW-1185">Reference proteome</keyword>
<evidence type="ECO:0000313" key="4">
    <source>
        <dbReference type="EMBL" id="KAH0760109.1"/>
    </source>
</evidence>
<keyword evidence="3" id="KW-0812">Transmembrane</keyword>
<comment type="similarity">
    <text evidence="1">Belongs to the nucleobase:cation symporter-2 (NCS2) (TC 2.A.40) family.</text>
</comment>
<feature type="region of interest" description="Disordered" evidence="2">
    <location>
        <begin position="158"/>
        <end position="178"/>
    </location>
</feature>
<feature type="compositionally biased region" description="Basic and acidic residues" evidence="2">
    <location>
        <begin position="163"/>
        <end position="172"/>
    </location>
</feature>
<evidence type="ECO:0000256" key="1">
    <source>
        <dbReference type="ARBA" id="ARBA00008821"/>
    </source>
</evidence>
<reference evidence="4 5" key="1">
    <citation type="journal article" date="2021" name="bioRxiv">
        <title>Chromosome-scale and haplotype-resolved genome assembly of a tetraploid potato cultivar.</title>
        <authorList>
            <person name="Sun H."/>
            <person name="Jiao W.-B."/>
            <person name="Krause K."/>
            <person name="Campoy J.A."/>
            <person name="Goel M."/>
            <person name="Folz-Donahue K."/>
            <person name="Kukat C."/>
            <person name="Huettel B."/>
            <person name="Schneeberger K."/>
        </authorList>
    </citation>
    <scope>NUCLEOTIDE SEQUENCE [LARGE SCALE GENOMIC DNA]</scope>
    <source>
        <strain evidence="4">SolTubOtavaFocal</strain>
        <tissue evidence="4">Leaves</tissue>
    </source>
</reference>
<proteinExistence type="inferred from homology"/>
<dbReference type="Proteomes" id="UP000826656">
    <property type="component" value="Unassembled WGS sequence"/>
</dbReference>
<organism evidence="4 5">
    <name type="scientific">Solanum tuberosum</name>
    <name type="common">Potato</name>
    <dbReference type="NCBI Taxonomy" id="4113"/>
    <lineage>
        <taxon>Eukaryota</taxon>
        <taxon>Viridiplantae</taxon>
        <taxon>Streptophyta</taxon>
        <taxon>Embryophyta</taxon>
        <taxon>Tracheophyta</taxon>
        <taxon>Spermatophyta</taxon>
        <taxon>Magnoliopsida</taxon>
        <taxon>eudicotyledons</taxon>
        <taxon>Gunneridae</taxon>
        <taxon>Pentapetalae</taxon>
        <taxon>asterids</taxon>
        <taxon>lamiids</taxon>
        <taxon>Solanales</taxon>
        <taxon>Solanaceae</taxon>
        <taxon>Solanoideae</taxon>
        <taxon>Solaneae</taxon>
        <taxon>Solanum</taxon>
    </lineage>
</organism>
<keyword evidence="3" id="KW-1133">Transmembrane helix</keyword>
<accession>A0ABQ7V7T3</accession>
<evidence type="ECO:0000313" key="5">
    <source>
        <dbReference type="Proteomes" id="UP000826656"/>
    </source>
</evidence>
<evidence type="ECO:0000256" key="2">
    <source>
        <dbReference type="SAM" id="MobiDB-lite"/>
    </source>
</evidence>
<feature type="transmembrane region" description="Helical" evidence="3">
    <location>
        <begin position="97"/>
        <end position="116"/>
    </location>
</feature>
<dbReference type="EMBL" id="JAIVGD010000015">
    <property type="protein sequence ID" value="KAH0760109.1"/>
    <property type="molecule type" value="Genomic_DNA"/>
</dbReference>
<protein>
    <submittedName>
        <fullName evidence="4">Uncharacterized protein</fullName>
    </submittedName>
</protein>
<keyword evidence="3" id="KW-0472">Membrane</keyword>
<evidence type="ECO:0000256" key="3">
    <source>
        <dbReference type="SAM" id="Phobius"/>
    </source>
</evidence>
<feature type="transmembrane region" description="Helical" evidence="3">
    <location>
        <begin position="73"/>
        <end position="91"/>
    </location>
</feature>
<comment type="caution">
    <text evidence="4">The sequence shown here is derived from an EMBL/GenBank/DDBJ whole genome shotgun (WGS) entry which is preliminary data.</text>
</comment>
<sequence>MIASFVASVESTGLLLASARYGSGSTAQGTGISLNALFGGVAGCTATIKSAKLKLYRDNAGLWAMTRVGSRRVVQISAAFMFFLLRLRYASADFSDAISVIFTSHATIAAAVAVFLDRTLPFSNDEAQKDNGSHWWDKFVGFGQSFPRELAFGTDVHAPGNELHSKPSDDLSKTAAKN</sequence>
<name>A0ABQ7V7T3_SOLTU</name>
<gene>
    <name evidence="4" type="ORF">KY290_023602</name>
</gene>